<organism evidence="1">
    <name type="scientific">Anguilla anguilla</name>
    <name type="common">European freshwater eel</name>
    <name type="synonym">Muraena anguilla</name>
    <dbReference type="NCBI Taxonomy" id="7936"/>
    <lineage>
        <taxon>Eukaryota</taxon>
        <taxon>Metazoa</taxon>
        <taxon>Chordata</taxon>
        <taxon>Craniata</taxon>
        <taxon>Vertebrata</taxon>
        <taxon>Euteleostomi</taxon>
        <taxon>Actinopterygii</taxon>
        <taxon>Neopterygii</taxon>
        <taxon>Teleostei</taxon>
        <taxon>Anguilliformes</taxon>
        <taxon>Anguillidae</taxon>
        <taxon>Anguilla</taxon>
    </lineage>
</organism>
<reference evidence="1" key="1">
    <citation type="submission" date="2014-11" db="EMBL/GenBank/DDBJ databases">
        <authorList>
            <person name="Amaro Gonzalez C."/>
        </authorList>
    </citation>
    <scope>NUCLEOTIDE SEQUENCE</scope>
</reference>
<accession>A0A0E9RLX2</accession>
<name>A0A0E9RLX2_ANGAN</name>
<reference evidence="1" key="2">
    <citation type="journal article" date="2015" name="Fish Shellfish Immunol.">
        <title>Early steps in the European eel (Anguilla anguilla)-Vibrio vulnificus interaction in the gills: Role of the RtxA13 toxin.</title>
        <authorList>
            <person name="Callol A."/>
            <person name="Pajuelo D."/>
            <person name="Ebbesson L."/>
            <person name="Teles M."/>
            <person name="MacKenzie S."/>
            <person name="Amaro C."/>
        </authorList>
    </citation>
    <scope>NUCLEOTIDE SEQUENCE</scope>
</reference>
<protein>
    <submittedName>
        <fullName evidence="1">Uncharacterized protein</fullName>
    </submittedName>
</protein>
<dbReference type="EMBL" id="GBXM01078421">
    <property type="protein sequence ID" value="JAH30156.1"/>
    <property type="molecule type" value="Transcribed_RNA"/>
</dbReference>
<sequence>MVLRLFTLALD</sequence>
<evidence type="ECO:0000313" key="1">
    <source>
        <dbReference type="EMBL" id="JAH30156.1"/>
    </source>
</evidence>
<proteinExistence type="predicted"/>